<name>A0A423F4H2_9PSED</name>
<evidence type="ECO:0000313" key="1">
    <source>
        <dbReference type="EMBL" id="ROM49563.1"/>
    </source>
</evidence>
<dbReference type="RefSeq" id="WP_123476649.1">
    <property type="nucleotide sequence ID" value="NZ_MOAZ01000013.1"/>
</dbReference>
<proteinExistence type="predicted"/>
<dbReference type="AlphaFoldDB" id="A0A423F4H2"/>
<dbReference type="EMBL" id="MOAZ01000013">
    <property type="protein sequence ID" value="ROM49563.1"/>
    <property type="molecule type" value="Genomic_DNA"/>
</dbReference>
<reference evidence="1 2" key="1">
    <citation type="submission" date="2016-10" db="EMBL/GenBank/DDBJ databases">
        <title>Comparative genome analysis of multiple Pseudomonas spp. focuses on biocontrol and plant growth promoting traits.</title>
        <authorList>
            <person name="Tao X.-Y."/>
            <person name="Taylor C.G."/>
        </authorList>
    </citation>
    <scope>NUCLEOTIDE SEQUENCE [LARGE SCALE GENOMIC DNA]</scope>
    <source>
        <strain evidence="1 2">36C8</strain>
    </source>
</reference>
<evidence type="ECO:0000313" key="2">
    <source>
        <dbReference type="Proteomes" id="UP000283389"/>
    </source>
</evidence>
<protein>
    <submittedName>
        <fullName evidence="1">Uncharacterized protein</fullName>
    </submittedName>
</protein>
<dbReference type="Proteomes" id="UP000283389">
    <property type="component" value="Unassembled WGS sequence"/>
</dbReference>
<gene>
    <name evidence="1" type="ORF">BK649_17630</name>
</gene>
<accession>A0A423F4H2</accession>
<organism evidence="1 2">
    <name type="scientific">Pseudomonas canadensis</name>
    <dbReference type="NCBI Taxonomy" id="915099"/>
    <lineage>
        <taxon>Bacteria</taxon>
        <taxon>Pseudomonadati</taxon>
        <taxon>Pseudomonadota</taxon>
        <taxon>Gammaproteobacteria</taxon>
        <taxon>Pseudomonadales</taxon>
        <taxon>Pseudomonadaceae</taxon>
        <taxon>Pseudomonas</taxon>
    </lineage>
</organism>
<sequence length="76" mass="8167">MLAGLEVRPERMRKNFDITQDLIVTEAVMRPGKRISPGLSQLGERVITGKAEDAAHGMSCILTSTLNQATSSPASL</sequence>
<comment type="caution">
    <text evidence="1">The sequence shown here is derived from an EMBL/GenBank/DDBJ whole genome shotgun (WGS) entry which is preliminary data.</text>
</comment>